<keyword evidence="3" id="KW-1185">Reference proteome</keyword>
<sequence length="140" mass="14063">MDADGDRSSKIKMAAEPAASCRARGWPVDAAAPSGVAAGDAEGAWAGLPGLSPLRAGERCCRRGRLGSGGRGWRRGLLSRTPASGPPGGLRNSAASEEDPPGDPCPANQVCGGLGGNQIDSEKSESQIEAIERGARAPSG</sequence>
<comment type="caution">
    <text evidence="2">The sequence shown here is derived from an EMBL/GenBank/DDBJ whole genome shotgun (WGS) entry which is preliminary data.</text>
</comment>
<feature type="region of interest" description="Disordered" evidence="1">
    <location>
        <begin position="65"/>
        <end position="140"/>
    </location>
</feature>
<dbReference type="EMBL" id="JANPWB010000013">
    <property type="protein sequence ID" value="KAJ1108100.1"/>
    <property type="molecule type" value="Genomic_DNA"/>
</dbReference>
<accession>A0AAV7MZG1</accession>
<evidence type="ECO:0000256" key="1">
    <source>
        <dbReference type="SAM" id="MobiDB-lite"/>
    </source>
</evidence>
<evidence type="ECO:0000313" key="3">
    <source>
        <dbReference type="Proteomes" id="UP001066276"/>
    </source>
</evidence>
<evidence type="ECO:0000313" key="2">
    <source>
        <dbReference type="EMBL" id="KAJ1108100.1"/>
    </source>
</evidence>
<organism evidence="2 3">
    <name type="scientific">Pleurodeles waltl</name>
    <name type="common">Iberian ribbed newt</name>
    <dbReference type="NCBI Taxonomy" id="8319"/>
    <lineage>
        <taxon>Eukaryota</taxon>
        <taxon>Metazoa</taxon>
        <taxon>Chordata</taxon>
        <taxon>Craniata</taxon>
        <taxon>Vertebrata</taxon>
        <taxon>Euteleostomi</taxon>
        <taxon>Amphibia</taxon>
        <taxon>Batrachia</taxon>
        <taxon>Caudata</taxon>
        <taxon>Salamandroidea</taxon>
        <taxon>Salamandridae</taxon>
        <taxon>Pleurodelinae</taxon>
        <taxon>Pleurodeles</taxon>
    </lineage>
</organism>
<reference evidence="2" key="1">
    <citation type="journal article" date="2022" name="bioRxiv">
        <title>Sequencing and chromosome-scale assembly of the giantPleurodeles waltlgenome.</title>
        <authorList>
            <person name="Brown T."/>
            <person name="Elewa A."/>
            <person name="Iarovenko S."/>
            <person name="Subramanian E."/>
            <person name="Araus A.J."/>
            <person name="Petzold A."/>
            <person name="Susuki M."/>
            <person name="Suzuki K.-i.T."/>
            <person name="Hayashi T."/>
            <person name="Toyoda A."/>
            <person name="Oliveira C."/>
            <person name="Osipova E."/>
            <person name="Leigh N.D."/>
            <person name="Simon A."/>
            <person name="Yun M.H."/>
        </authorList>
    </citation>
    <scope>NUCLEOTIDE SEQUENCE</scope>
    <source>
        <strain evidence="2">20211129_DDA</strain>
        <tissue evidence="2">Liver</tissue>
    </source>
</reference>
<gene>
    <name evidence="2" type="ORF">NDU88_005482</name>
</gene>
<dbReference type="AlphaFoldDB" id="A0AAV7MZG1"/>
<dbReference type="Proteomes" id="UP001066276">
    <property type="component" value="Chromosome 9"/>
</dbReference>
<feature type="compositionally biased region" description="Basic and acidic residues" evidence="1">
    <location>
        <begin position="120"/>
        <end position="140"/>
    </location>
</feature>
<name>A0AAV7MZG1_PLEWA</name>
<proteinExistence type="predicted"/>
<protein>
    <submittedName>
        <fullName evidence="2">Uncharacterized protein</fullName>
    </submittedName>
</protein>